<feature type="domain" description="Protein kinase" evidence="1">
    <location>
        <begin position="323"/>
        <end position="727"/>
    </location>
</feature>
<dbReference type="InterPro" id="IPR000719">
    <property type="entry name" value="Prot_kinase_dom"/>
</dbReference>
<dbReference type="InterPro" id="IPR001683">
    <property type="entry name" value="PX_dom"/>
</dbReference>
<reference evidence="3" key="1">
    <citation type="submission" date="2022-01" db="EMBL/GenBank/DDBJ databases">
        <authorList>
            <person name="King R."/>
        </authorList>
    </citation>
    <scope>NUCLEOTIDE SEQUENCE</scope>
</reference>
<gene>
    <name evidence="3" type="ORF">DIABBA_LOCUS8282</name>
</gene>
<name>A0A9N9T3R6_DIABA</name>
<dbReference type="SUPFAM" id="SSF116846">
    <property type="entry name" value="MIT domain"/>
    <property type="match status" value="1"/>
</dbReference>
<dbReference type="GO" id="GO:0035091">
    <property type="term" value="F:phosphatidylinositol binding"/>
    <property type="evidence" value="ECO:0007669"/>
    <property type="project" value="InterPro"/>
</dbReference>
<dbReference type="Pfam" id="PF00069">
    <property type="entry name" value="Pkinase"/>
    <property type="match status" value="1"/>
</dbReference>
<dbReference type="Gene3D" id="1.10.510.10">
    <property type="entry name" value="Transferase(Phosphotransferase) domain 1"/>
    <property type="match status" value="1"/>
</dbReference>
<evidence type="ECO:0008006" key="5">
    <source>
        <dbReference type="Google" id="ProtNLM"/>
    </source>
</evidence>
<dbReference type="PROSITE" id="PS50195">
    <property type="entry name" value="PX"/>
    <property type="match status" value="1"/>
</dbReference>
<dbReference type="InterPro" id="IPR051866">
    <property type="entry name" value="Intracell_Sig-Traffick_Protein"/>
</dbReference>
<dbReference type="OrthoDB" id="1278353at2759"/>
<dbReference type="Pfam" id="PF04212">
    <property type="entry name" value="MIT"/>
    <property type="match status" value="1"/>
</dbReference>
<dbReference type="EMBL" id="OU898280">
    <property type="protein sequence ID" value="CAG9835036.1"/>
    <property type="molecule type" value="Genomic_DNA"/>
</dbReference>
<dbReference type="Proteomes" id="UP001153709">
    <property type="component" value="Chromosome 5"/>
</dbReference>
<dbReference type="SUPFAM" id="SSF64268">
    <property type="entry name" value="PX domain"/>
    <property type="match status" value="1"/>
</dbReference>
<evidence type="ECO:0000313" key="4">
    <source>
        <dbReference type="Proteomes" id="UP001153709"/>
    </source>
</evidence>
<dbReference type="AlphaFoldDB" id="A0A9N9T3R6"/>
<protein>
    <recommendedName>
        <fullName evidence="5">Ribosomal protein S6 kinase delta-1</fullName>
    </recommendedName>
</protein>
<evidence type="ECO:0000259" key="1">
    <source>
        <dbReference type="PROSITE" id="PS50011"/>
    </source>
</evidence>
<dbReference type="InterPro" id="IPR007330">
    <property type="entry name" value="MIT_dom"/>
</dbReference>
<dbReference type="PROSITE" id="PS50011">
    <property type="entry name" value="PROTEIN_KINASE_DOM"/>
    <property type="match status" value="1"/>
</dbReference>
<dbReference type="PANTHER" id="PTHR15508">
    <property type="entry name" value="RIBOSOMAL PROTEIN S6 KINASE"/>
    <property type="match status" value="1"/>
</dbReference>
<accession>A0A9N9T3R6</accession>
<evidence type="ECO:0000259" key="2">
    <source>
        <dbReference type="PROSITE" id="PS50195"/>
    </source>
</evidence>
<dbReference type="SMART" id="SM00220">
    <property type="entry name" value="S_TKc"/>
    <property type="match status" value="1"/>
</dbReference>
<evidence type="ECO:0000313" key="3">
    <source>
        <dbReference type="EMBL" id="CAG9835036.1"/>
    </source>
</evidence>
<proteinExistence type="predicted"/>
<dbReference type="PANTHER" id="PTHR15508:SF8">
    <property type="entry name" value="LD24550P"/>
    <property type="match status" value="1"/>
</dbReference>
<feature type="domain" description="PX" evidence="2">
    <location>
        <begin position="1"/>
        <end position="128"/>
    </location>
</feature>
<dbReference type="InterPro" id="IPR036181">
    <property type="entry name" value="MIT_dom_sf"/>
</dbReference>
<dbReference type="InterPro" id="IPR036871">
    <property type="entry name" value="PX_dom_sf"/>
</dbReference>
<dbReference type="Gene3D" id="1.20.58.80">
    <property type="entry name" value="Phosphotransferase system, lactose/cellobiose-type IIA subunit"/>
    <property type="match status" value="1"/>
</dbReference>
<dbReference type="Gene3D" id="3.30.1520.10">
    <property type="entry name" value="Phox-like domain"/>
    <property type="match status" value="1"/>
</dbReference>
<dbReference type="GO" id="GO:0004672">
    <property type="term" value="F:protein kinase activity"/>
    <property type="evidence" value="ECO:0007669"/>
    <property type="project" value="InterPro"/>
</dbReference>
<dbReference type="SUPFAM" id="SSF56112">
    <property type="entry name" value="Protein kinase-like (PK-like)"/>
    <property type="match status" value="1"/>
</dbReference>
<dbReference type="Pfam" id="PF00787">
    <property type="entry name" value="PX"/>
    <property type="match status" value="1"/>
</dbReference>
<dbReference type="SMART" id="SM00312">
    <property type="entry name" value="PX"/>
    <property type="match status" value="1"/>
</dbReference>
<organism evidence="3 4">
    <name type="scientific">Diabrotica balteata</name>
    <name type="common">Banded cucumber beetle</name>
    <dbReference type="NCBI Taxonomy" id="107213"/>
    <lineage>
        <taxon>Eukaryota</taxon>
        <taxon>Metazoa</taxon>
        <taxon>Ecdysozoa</taxon>
        <taxon>Arthropoda</taxon>
        <taxon>Hexapoda</taxon>
        <taxon>Insecta</taxon>
        <taxon>Pterygota</taxon>
        <taxon>Neoptera</taxon>
        <taxon>Endopterygota</taxon>
        <taxon>Coleoptera</taxon>
        <taxon>Polyphaga</taxon>
        <taxon>Cucujiformia</taxon>
        <taxon>Chrysomeloidea</taxon>
        <taxon>Chrysomelidae</taxon>
        <taxon>Galerucinae</taxon>
        <taxon>Diabroticina</taxon>
        <taxon>Diabroticites</taxon>
        <taxon>Diabrotica</taxon>
    </lineage>
</organism>
<dbReference type="GO" id="GO:0005524">
    <property type="term" value="F:ATP binding"/>
    <property type="evidence" value="ECO:0007669"/>
    <property type="project" value="InterPro"/>
</dbReference>
<sequence length="739" mass="84576">MVSVHDKWIRIFDVPDVRKHKKGFTIYKVVSMLYPENCPDAVTRVIVWKRFNDFRKLHKELKSLYKKLTKNKDFPSLSAKTVLKRFDDDTINERKQSVLNFLEFVGGNYQLFTSIEFVKFLETSHTPAELLNSNINSIRAELQLPEDPEVSTTLSDDDVTISDTDSISTMCSLASPVQVDIFSESAKNLPHPKLKKFNSSTSINSHTSSNISDLSSVTNIFDNISIVDGQGHNIPFIKSLDDNIQYILDASVHINLAAELEEDRLFAEAHVAYNTAIDILTKHGSDDPNYDRRQLVKYKMDKYKIRAEKLYNMYLAPEIKNLQLLNKPIEEGTIKKPLFDLYKFKAVKIIDGKGILVLHSELQKLFYIKVIHKTMQFLNENLILPENVPYMVKLDSHYNCENALFLVLEYCSGMKLSEYLKRQVDDPTFNKTAEVLTSQFHEESDNESEASFSELVTEYHNSRMPNRSSSQNMFNKDEISADKDDLSSDGSFEKLDLEDSARDKMISDQIWKDAAPQSFSDATLNEQIFHQKYTKRKEMDFDTSIISRKQSTTSSQRSQVSSFDTDCFRDRVVVSEKVVIKWAAQLLLALDKLHTLGIICRDLEMKNLLINDAGDLILTYMCNNKELGDLFAVNINYNLAPEVYSFTPVANSADWFSYGTILYELLVGIPFSEIHLNGLTSSTFIKIPRYVSPEGRSILKQLLTYQSEDRLGSGINGTENIKSHPFFKSISWNSLNYSV</sequence>
<keyword evidence="4" id="KW-1185">Reference proteome</keyword>
<dbReference type="InterPro" id="IPR011009">
    <property type="entry name" value="Kinase-like_dom_sf"/>
</dbReference>